<accession>A0A6P2BM33</accession>
<gene>
    <name evidence="2" type="ORF">EAS64_39410</name>
</gene>
<sequence>MKPTRPWTLGVILVIAAAVTWAVLTAVYARLPPLTWTGVPALLIAAGAEAWMGRDLRARIQGKRGTRPAPPLFVARMVALAKASSQTAALLAGICAGFMIYLSGMASAPTPRDDLVDASLSFGACIVLLAAALFLEYCCRVPKKPDGHDDEVPPPPHQSPYHP</sequence>
<dbReference type="OrthoDB" id="3825558at2"/>
<keyword evidence="3" id="KW-1185">Reference proteome</keyword>
<dbReference type="EMBL" id="RPFW01000010">
    <property type="protein sequence ID" value="TVZ00129.1"/>
    <property type="molecule type" value="Genomic_DNA"/>
</dbReference>
<evidence type="ECO:0000313" key="3">
    <source>
        <dbReference type="Proteomes" id="UP000460272"/>
    </source>
</evidence>
<evidence type="ECO:0000256" key="1">
    <source>
        <dbReference type="SAM" id="Phobius"/>
    </source>
</evidence>
<feature type="transmembrane region" description="Helical" evidence="1">
    <location>
        <begin position="7"/>
        <end position="28"/>
    </location>
</feature>
<dbReference type="Proteomes" id="UP000460272">
    <property type="component" value="Unassembled WGS sequence"/>
</dbReference>
<feature type="transmembrane region" description="Helical" evidence="1">
    <location>
        <begin position="120"/>
        <end position="139"/>
    </location>
</feature>
<organism evidence="2 3">
    <name type="scientific">Trebonia kvetii</name>
    <dbReference type="NCBI Taxonomy" id="2480626"/>
    <lineage>
        <taxon>Bacteria</taxon>
        <taxon>Bacillati</taxon>
        <taxon>Actinomycetota</taxon>
        <taxon>Actinomycetes</taxon>
        <taxon>Streptosporangiales</taxon>
        <taxon>Treboniaceae</taxon>
        <taxon>Trebonia</taxon>
    </lineage>
</organism>
<keyword evidence="1" id="KW-1133">Transmembrane helix</keyword>
<dbReference type="RefSeq" id="WP_145861734.1">
    <property type="nucleotide sequence ID" value="NZ_RPFW01000010.1"/>
</dbReference>
<feature type="transmembrane region" description="Helical" evidence="1">
    <location>
        <begin position="34"/>
        <end position="52"/>
    </location>
</feature>
<keyword evidence="1" id="KW-0812">Transmembrane</keyword>
<comment type="caution">
    <text evidence="2">The sequence shown here is derived from an EMBL/GenBank/DDBJ whole genome shotgun (WGS) entry which is preliminary data.</text>
</comment>
<dbReference type="InterPro" id="IPR021517">
    <property type="entry name" value="DUF3180"/>
</dbReference>
<protein>
    <submittedName>
        <fullName evidence="2">DUF3180 domain-containing protein</fullName>
    </submittedName>
</protein>
<dbReference type="Pfam" id="PF11377">
    <property type="entry name" value="DUF3180"/>
    <property type="match status" value="1"/>
</dbReference>
<evidence type="ECO:0000313" key="2">
    <source>
        <dbReference type="EMBL" id="TVZ00129.1"/>
    </source>
</evidence>
<dbReference type="AlphaFoldDB" id="A0A6P2BM33"/>
<reference evidence="2 3" key="1">
    <citation type="submission" date="2018-11" db="EMBL/GenBank/DDBJ databases">
        <title>Trebonia kvetii gen.nov., sp.nov., a novel acidophilic actinobacterium, and proposal of the new actinobacterial family Treboniaceae fam. nov.</title>
        <authorList>
            <person name="Rapoport D."/>
            <person name="Sagova-Mareckova M."/>
            <person name="Sedlacek I."/>
            <person name="Provaznik J."/>
            <person name="Kralova S."/>
            <person name="Pavlinic D."/>
            <person name="Benes V."/>
            <person name="Kopecky J."/>
        </authorList>
    </citation>
    <scope>NUCLEOTIDE SEQUENCE [LARGE SCALE GENOMIC DNA]</scope>
    <source>
        <strain evidence="2 3">15Tr583</strain>
    </source>
</reference>
<feature type="transmembrane region" description="Helical" evidence="1">
    <location>
        <begin position="73"/>
        <end position="100"/>
    </location>
</feature>
<name>A0A6P2BM33_9ACTN</name>
<proteinExistence type="predicted"/>
<keyword evidence="1" id="KW-0472">Membrane</keyword>